<dbReference type="InterPro" id="IPR027417">
    <property type="entry name" value="P-loop_NTPase"/>
</dbReference>
<reference evidence="4" key="1">
    <citation type="journal article" date="2019" name="Int. J. Syst. Evol. Microbiol.">
        <title>The Global Catalogue of Microorganisms (GCM) 10K type strain sequencing project: providing services to taxonomists for standard genome sequencing and annotation.</title>
        <authorList>
            <consortium name="The Broad Institute Genomics Platform"/>
            <consortium name="The Broad Institute Genome Sequencing Center for Infectious Disease"/>
            <person name="Wu L."/>
            <person name="Ma J."/>
        </authorList>
    </citation>
    <scope>NUCLEOTIDE SEQUENCE [LARGE SCALE GENOMIC DNA]</scope>
    <source>
        <strain evidence="4">CCUG 55250</strain>
    </source>
</reference>
<dbReference type="RefSeq" id="WP_379842729.1">
    <property type="nucleotide sequence ID" value="NZ_JBHSMA010000001.1"/>
</dbReference>
<dbReference type="Proteomes" id="UP001596106">
    <property type="component" value="Unassembled WGS sequence"/>
</dbReference>
<dbReference type="EMBL" id="JBHSMA010000001">
    <property type="protein sequence ID" value="MFC5409115.1"/>
    <property type="molecule type" value="Genomic_DNA"/>
</dbReference>
<keyword evidence="4" id="KW-1185">Reference proteome</keyword>
<organism evidence="3 4">
    <name type="scientific">Larkinella bovis</name>
    <dbReference type="NCBI Taxonomy" id="683041"/>
    <lineage>
        <taxon>Bacteria</taxon>
        <taxon>Pseudomonadati</taxon>
        <taxon>Bacteroidota</taxon>
        <taxon>Cytophagia</taxon>
        <taxon>Cytophagales</taxon>
        <taxon>Spirosomataceae</taxon>
        <taxon>Larkinella</taxon>
    </lineage>
</organism>
<dbReference type="Gene3D" id="3.40.50.300">
    <property type="entry name" value="P-loop containing nucleotide triphosphate hydrolases"/>
    <property type="match status" value="1"/>
</dbReference>
<accession>A0ABW0I979</accession>
<dbReference type="InterPro" id="IPR007936">
    <property type="entry name" value="VapE-like_dom"/>
</dbReference>
<dbReference type="PANTHER" id="PTHR34985">
    <property type="entry name" value="SLR0554 PROTEIN"/>
    <property type="match status" value="1"/>
</dbReference>
<dbReference type="Pfam" id="PF05272">
    <property type="entry name" value="VapE-like_dom"/>
    <property type="match status" value="1"/>
</dbReference>
<evidence type="ECO:0000313" key="4">
    <source>
        <dbReference type="Proteomes" id="UP001596106"/>
    </source>
</evidence>
<dbReference type="PANTHER" id="PTHR34985:SF1">
    <property type="entry name" value="SLR0554 PROTEIN"/>
    <property type="match status" value="1"/>
</dbReference>
<evidence type="ECO:0000256" key="1">
    <source>
        <dbReference type="SAM" id="MobiDB-lite"/>
    </source>
</evidence>
<proteinExistence type="predicted"/>
<protein>
    <submittedName>
        <fullName evidence="3">VapE domain-containing protein</fullName>
    </submittedName>
</protein>
<feature type="region of interest" description="Disordered" evidence="1">
    <location>
        <begin position="1"/>
        <end position="20"/>
    </location>
</feature>
<sequence>MTNLPKVMDNGKWKGPESDEESLPKITRIKNYLSARYEFRYNNVANEVEYRIKDKNTFIPLNPDDLHIELYEHRYSGFGDMLQSLMKSKFVPTYDPFQTYFESLPSWTPDQPDYITELANYVQTTDQPRFIQQFKKALVRTAACALGYLPFNKHCIVLTGEQHDGKTYFIRFLVPPTLNEYIKENPIFESKDAYIDLTCNFIINLDEMSNFPKTDINKIKAFLTVDKVKIRRPYDRKDSVTQRRASFFGSTNQREILTDDTGNVRWLVFQVLSVNHDQGGPNGYQQRINIDLVWAQVYSLLKSKFDCQLTREEIVQSERNNKRHQKTFAELELIERYFRVPTDDQIEAEELTATEVLLRLRELTQGGLRMNEINVGKALRLLGFTPFDKRKGQGYPVQVYRIIQAGKGYFI</sequence>
<evidence type="ECO:0000313" key="3">
    <source>
        <dbReference type="EMBL" id="MFC5409115.1"/>
    </source>
</evidence>
<name>A0ABW0I979_9BACT</name>
<comment type="caution">
    <text evidence="3">The sequence shown here is derived from an EMBL/GenBank/DDBJ whole genome shotgun (WGS) entry which is preliminary data.</text>
</comment>
<feature type="domain" description="Virulence-associated protein E-like" evidence="2">
    <location>
        <begin position="110"/>
        <end position="325"/>
    </location>
</feature>
<gene>
    <name evidence="3" type="ORF">ACFPMF_07350</name>
</gene>
<evidence type="ECO:0000259" key="2">
    <source>
        <dbReference type="Pfam" id="PF05272"/>
    </source>
</evidence>